<protein>
    <submittedName>
        <fullName evidence="2">Uncharacterized protein</fullName>
    </submittedName>
</protein>
<gene>
    <name evidence="2" type="ORF">WDU96_06350</name>
</gene>
<organism evidence="2 3">
    <name type="scientific">Microbacterium marmarense</name>
    <dbReference type="NCBI Taxonomy" id="3122051"/>
    <lineage>
        <taxon>Bacteria</taxon>
        <taxon>Bacillati</taxon>
        <taxon>Actinomycetota</taxon>
        <taxon>Actinomycetes</taxon>
        <taxon>Micrococcales</taxon>
        <taxon>Microbacteriaceae</taxon>
        <taxon>Microbacterium</taxon>
    </lineage>
</organism>
<evidence type="ECO:0000256" key="1">
    <source>
        <dbReference type="SAM" id="MobiDB-lite"/>
    </source>
</evidence>
<proteinExistence type="predicted"/>
<sequence>IMSIDDDEDELDVAPDQAARTERSARSAGSDDLSSSEVAVDEEVAVVAGHADHEVGETAHESAGEAHAQEAQDVELTGPLANDDSASDIAPVSTPDATQVSVEDEVAEILIEAGIDEAPESSGD</sequence>
<dbReference type="RefSeq" id="WP_337337668.1">
    <property type="nucleotide sequence ID" value="NZ_JBBDGL010000002.1"/>
</dbReference>
<accession>A0ABU8LSI2</accession>
<feature type="non-terminal residue" evidence="2">
    <location>
        <position position="1"/>
    </location>
</feature>
<dbReference type="Proteomes" id="UP001368654">
    <property type="component" value="Unassembled WGS sequence"/>
</dbReference>
<feature type="compositionally biased region" description="Basic and acidic residues" evidence="1">
    <location>
        <begin position="50"/>
        <end position="70"/>
    </location>
</feature>
<dbReference type="EMBL" id="JBBDGL010000002">
    <property type="protein sequence ID" value="MEJ1155219.1"/>
    <property type="molecule type" value="Genomic_DNA"/>
</dbReference>
<feature type="region of interest" description="Disordered" evidence="1">
    <location>
        <begin position="1"/>
        <end position="100"/>
    </location>
</feature>
<name>A0ABU8LSI2_9MICO</name>
<reference evidence="2 3" key="1">
    <citation type="submission" date="2024-02" db="EMBL/GenBank/DDBJ databases">
        <authorList>
            <person name="Saticioglu I.B."/>
        </authorList>
    </citation>
    <scope>NUCLEOTIDE SEQUENCE [LARGE SCALE GENOMIC DNA]</scope>
    <source>
        <strain evidence="2 3">Mu-86</strain>
    </source>
</reference>
<evidence type="ECO:0000313" key="2">
    <source>
        <dbReference type="EMBL" id="MEJ1155219.1"/>
    </source>
</evidence>
<feature type="compositionally biased region" description="Acidic residues" evidence="1">
    <location>
        <begin position="1"/>
        <end position="13"/>
    </location>
</feature>
<keyword evidence="3" id="KW-1185">Reference proteome</keyword>
<comment type="caution">
    <text evidence="2">The sequence shown here is derived from an EMBL/GenBank/DDBJ whole genome shotgun (WGS) entry which is preliminary data.</text>
</comment>
<evidence type="ECO:0000313" key="3">
    <source>
        <dbReference type="Proteomes" id="UP001368654"/>
    </source>
</evidence>